<dbReference type="Gene3D" id="1.10.357.10">
    <property type="entry name" value="Tetracycline Repressor, domain 2"/>
    <property type="match status" value="1"/>
</dbReference>
<evidence type="ECO:0000256" key="5">
    <source>
        <dbReference type="SAM" id="MobiDB-lite"/>
    </source>
</evidence>
<dbReference type="AlphaFoldDB" id="A0A7W7LKC5"/>
<dbReference type="Gene3D" id="1.10.10.60">
    <property type="entry name" value="Homeodomain-like"/>
    <property type="match status" value="1"/>
</dbReference>
<dbReference type="RefSeq" id="WP_246469796.1">
    <property type="nucleotide sequence ID" value="NZ_JACHJH010000001.1"/>
</dbReference>
<feature type="domain" description="HTH tetR-type" evidence="6">
    <location>
        <begin position="25"/>
        <end position="85"/>
    </location>
</feature>
<name>A0A7W7LKC5_9ACTN</name>
<keyword evidence="8" id="KW-1185">Reference proteome</keyword>
<protein>
    <submittedName>
        <fullName evidence="7">AcrR family transcriptional regulator</fullName>
    </submittedName>
</protein>
<dbReference type="GO" id="GO:0000976">
    <property type="term" value="F:transcription cis-regulatory region binding"/>
    <property type="evidence" value="ECO:0007669"/>
    <property type="project" value="TreeGrafter"/>
</dbReference>
<dbReference type="PANTHER" id="PTHR30055">
    <property type="entry name" value="HTH-TYPE TRANSCRIPTIONAL REGULATOR RUTR"/>
    <property type="match status" value="1"/>
</dbReference>
<dbReference type="InterPro" id="IPR009057">
    <property type="entry name" value="Homeodomain-like_sf"/>
</dbReference>
<keyword evidence="1" id="KW-0805">Transcription regulation</keyword>
<evidence type="ECO:0000259" key="6">
    <source>
        <dbReference type="PROSITE" id="PS50977"/>
    </source>
</evidence>
<dbReference type="PROSITE" id="PS50977">
    <property type="entry name" value="HTH_TETR_2"/>
    <property type="match status" value="1"/>
</dbReference>
<proteinExistence type="predicted"/>
<dbReference type="Pfam" id="PF00440">
    <property type="entry name" value="TetR_N"/>
    <property type="match status" value="1"/>
</dbReference>
<sequence length="231" mass="25046">MTHPPAETAPASPPAVSGLRGRKRERTRRAISDAAFRLFAEQGFEAVTLNRIAAAADVAPATVFTHFASKEDIFFTRREEFSAGLPGAVEGRATGAEVIEGVRRFFADACELVLAEDTIENGRIFSRVLLASPALIRSYLPLARERRRMLVELLVEQGRAHADRAELELFATLAMAAGDHAYDAMHATLARDEPVAQVRAAVAEALDRGFTRLERAYAGSDVLDAEPAKGS</sequence>
<organism evidence="7 8">
    <name type="scientific">Streptomyces olivoverticillatus</name>
    <dbReference type="NCBI Taxonomy" id="66427"/>
    <lineage>
        <taxon>Bacteria</taxon>
        <taxon>Bacillati</taxon>
        <taxon>Actinomycetota</taxon>
        <taxon>Actinomycetes</taxon>
        <taxon>Kitasatosporales</taxon>
        <taxon>Streptomycetaceae</taxon>
        <taxon>Streptomyces</taxon>
    </lineage>
</organism>
<dbReference type="GO" id="GO:0003700">
    <property type="term" value="F:DNA-binding transcription factor activity"/>
    <property type="evidence" value="ECO:0007669"/>
    <property type="project" value="TreeGrafter"/>
</dbReference>
<evidence type="ECO:0000313" key="8">
    <source>
        <dbReference type="Proteomes" id="UP000556084"/>
    </source>
</evidence>
<dbReference type="SUPFAM" id="SSF46689">
    <property type="entry name" value="Homeodomain-like"/>
    <property type="match status" value="1"/>
</dbReference>
<feature type="compositionally biased region" description="Low complexity" evidence="5">
    <location>
        <begin position="1"/>
        <end position="10"/>
    </location>
</feature>
<evidence type="ECO:0000313" key="7">
    <source>
        <dbReference type="EMBL" id="MBB4891820.1"/>
    </source>
</evidence>
<dbReference type="PANTHER" id="PTHR30055:SF234">
    <property type="entry name" value="HTH-TYPE TRANSCRIPTIONAL REGULATOR BETI"/>
    <property type="match status" value="1"/>
</dbReference>
<feature type="DNA-binding region" description="H-T-H motif" evidence="4">
    <location>
        <begin position="48"/>
        <end position="67"/>
    </location>
</feature>
<evidence type="ECO:0000256" key="1">
    <source>
        <dbReference type="ARBA" id="ARBA00023015"/>
    </source>
</evidence>
<dbReference type="Proteomes" id="UP000556084">
    <property type="component" value="Unassembled WGS sequence"/>
</dbReference>
<dbReference type="InterPro" id="IPR001647">
    <property type="entry name" value="HTH_TetR"/>
</dbReference>
<dbReference type="PRINTS" id="PR00455">
    <property type="entry name" value="HTHTETR"/>
</dbReference>
<dbReference type="InterPro" id="IPR050109">
    <property type="entry name" value="HTH-type_TetR-like_transc_reg"/>
</dbReference>
<keyword evidence="2 4" id="KW-0238">DNA-binding</keyword>
<accession>A0A7W7LKC5</accession>
<dbReference type="EMBL" id="JACHJH010000001">
    <property type="protein sequence ID" value="MBB4891820.1"/>
    <property type="molecule type" value="Genomic_DNA"/>
</dbReference>
<keyword evidence="3" id="KW-0804">Transcription</keyword>
<feature type="region of interest" description="Disordered" evidence="5">
    <location>
        <begin position="1"/>
        <end position="24"/>
    </location>
</feature>
<evidence type="ECO:0000256" key="4">
    <source>
        <dbReference type="PROSITE-ProRule" id="PRU00335"/>
    </source>
</evidence>
<comment type="caution">
    <text evidence="7">The sequence shown here is derived from an EMBL/GenBank/DDBJ whole genome shotgun (WGS) entry which is preliminary data.</text>
</comment>
<evidence type="ECO:0000256" key="3">
    <source>
        <dbReference type="ARBA" id="ARBA00023163"/>
    </source>
</evidence>
<reference evidence="7 8" key="1">
    <citation type="submission" date="2020-08" db="EMBL/GenBank/DDBJ databases">
        <title>Genomic Encyclopedia of Type Strains, Phase III (KMG-III): the genomes of soil and plant-associated and newly described type strains.</title>
        <authorList>
            <person name="Whitman W."/>
        </authorList>
    </citation>
    <scope>NUCLEOTIDE SEQUENCE [LARGE SCALE GENOMIC DNA]</scope>
    <source>
        <strain evidence="7 8">CECT 3266</strain>
    </source>
</reference>
<dbReference type="InterPro" id="IPR023772">
    <property type="entry name" value="DNA-bd_HTH_TetR-type_CS"/>
</dbReference>
<gene>
    <name evidence="7" type="ORF">FHS39_000820</name>
</gene>
<evidence type="ECO:0000256" key="2">
    <source>
        <dbReference type="ARBA" id="ARBA00023125"/>
    </source>
</evidence>
<dbReference type="PROSITE" id="PS01081">
    <property type="entry name" value="HTH_TETR_1"/>
    <property type="match status" value="1"/>
</dbReference>